<keyword evidence="1" id="KW-0472">Membrane</keyword>
<keyword evidence="1" id="KW-0812">Transmembrane</keyword>
<sequence length="215" mass="24601">MLPIWKGLGWLAPAIFITAFVDVQMLVDGVMGEDFYQQNRWVKLFSVVAVALLVAAIGLWLNLRDRIWRVHSETGKKTRPPAHTFLFLPVEVWAVIVPCVFLANDYFQQEQAHKTLAYLETPRVNDIYSVDFSKIFQNEDPIYKYGTMMVVTVEDNQVLLKSSSHAYDGKRGVRKDLKQGAAANASYYNNQVTQMSIRELLGHYKDGTLFAVHRE</sequence>
<keyword evidence="1" id="KW-1133">Transmembrane helix</keyword>
<gene>
    <name evidence="2" type="ORF">DFP76_106162</name>
</gene>
<evidence type="ECO:0000256" key="1">
    <source>
        <dbReference type="SAM" id="Phobius"/>
    </source>
</evidence>
<accession>A0A366CYM2</accession>
<organism evidence="2 3">
    <name type="scientific">Marinomonas aquiplantarum</name>
    <dbReference type="NCBI Taxonomy" id="491951"/>
    <lineage>
        <taxon>Bacteria</taxon>
        <taxon>Pseudomonadati</taxon>
        <taxon>Pseudomonadota</taxon>
        <taxon>Gammaproteobacteria</taxon>
        <taxon>Oceanospirillales</taxon>
        <taxon>Oceanospirillaceae</taxon>
        <taxon>Marinomonas</taxon>
    </lineage>
</organism>
<feature type="transmembrane region" description="Helical" evidence="1">
    <location>
        <begin position="84"/>
        <end position="103"/>
    </location>
</feature>
<protein>
    <submittedName>
        <fullName evidence="2">Uncharacterized protein</fullName>
    </submittedName>
</protein>
<feature type="transmembrane region" description="Helical" evidence="1">
    <location>
        <begin position="7"/>
        <end position="27"/>
    </location>
</feature>
<evidence type="ECO:0000313" key="2">
    <source>
        <dbReference type="EMBL" id="RBO82334.1"/>
    </source>
</evidence>
<dbReference type="Proteomes" id="UP000252086">
    <property type="component" value="Unassembled WGS sequence"/>
</dbReference>
<dbReference type="RefSeq" id="WP_113874999.1">
    <property type="nucleotide sequence ID" value="NZ_QNRF01000006.1"/>
</dbReference>
<dbReference type="OrthoDB" id="6101333at2"/>
<comment type="caution">
    <text evidence="2">The sequence shown here is derived from an EMBL/GenBank/DDBJ whole genome shotgun (WGS) entry which is preliminary data.</text>
</comment>
<evidence type="ECO:0000313" key="3">
    <source>
        <dbReference type="Proteomes" id="UP000252086"/>
    </source>
</evidence>
<dbReference type="EMBL" id="QNRF01000006">
    <property type="protein sequence ID" value="RBO82334.1"/>
    <property type="molecule type" value="Genomic_DNA"/>
</dbReference>
<feature type="transmembrane region" description="Helical" evidence="1">
    <location>
        <begin position="42"/>
        <end position="63"/>
    </location>
</feature>
<keyword evidence="3" id="KW-1185">Reference proteome</keyword>
<name>A0A366CYM2_9GAMM</name>
<dbReference type="AlphaFoldDB" id="A0A366CYM2"/>
<reference evidence="2 3" key="1">
    <citation type="submission" date="2018-06" db="EMBL/GenBank/DDBJ databases">
        <title>Genomic Encyclopedia of Type Strains, Phase III (KMG-III): the genomes of soil and plant-associated and newly described type strains.</title>
        <authorList>
            <person name="Whitman W."/>
        </authorList>
    </citation>
    <scope>NUCLEOTIDE SEQUENCE [LARGE SCALE GENOMIC DNA]</scope>
    <source>
        <strain evidence="2 3">CECT 7732</strain>
    </source>
</reference>
<proteinExistence type="predicted"/>